<proteinExistence type="evidence at transcript level"/>
<reference evidence="2" key="6">
    <citation type="submission" date="2004-03" db="EMBL/GenBank/DDBJ databases">
        <authorList>
            <person name="Arakawa T."/>
            <person name="Carninci P."/>
            <person name="Fukuda S."/>
            <person name="Hashizume W."/>
            <person name="Hayashida K."/>
            <person name="Hori F."/>
            <person name="Iida J."/>
            <person name="Imamura K."/>
            <person name="Imotani K."/>
            <person name="Itoh M."/>
            <person name="Kanagawa S."/>
            <person name="Kawai J."/>
            <person name="Kojima M."/>
            <person name="Konno H."/>
            <person name="Murata M."/>
            <person name="Nakamura M."/>
            <person name="Ninomiya N."/>
            <person name="Nishiyori H."/>
            <person name="Nomura K."/>
            <person name="Ohno M."/>
            <person name="Sakazume N."/>
            <person name="Sano H."/>
            <person name="Sasaki D."/>
            <person name="Shibata K."/>
            <person name="Shiraki T."/>
            <person name="Tagami M."/>
            <person name="Tagami Y."/>
            <person name="Waki K."/>
            <person name="Watahiki A."/>
            <person name="Muramatsu M."/>
            <person name="Hayashizaki Y."/>
        </authorList>
    </citation>
    <scope>NUCLEOTIDE SEQUENCE</scope>
    <source>
        <strain evidence="2">NOD</strain>
        <tissue evidence="2">Activated spleen</tissue>
    </source>
</reference>
<reference evidence="2" key="1">
    <citation type="journal article" date="1999" name="Methods Enzymol.">
        <title>High-efficiency full-length cDNA cloning.</title>
        <authorList>
            <person name="Carninci P."/>
            <person name="Hayashizaki Y."/>
        </authorList>
    </citation>
    <scope>NUCLEOTIDE SEQUENCE</scope>
    <source>
        <strain evidence="2">NOD</strain>
        <tissue evidence="2">Activated spleen</tissue>
    </source>
</reference>
<keyword evidence="1" id="KW-0812">Transmembrane</keyword>
<gene>
    <name evidence="3" type="primary">Gm11123</name>
</gene>
<feature type="transmembrane region" description="Helical" evidence="1">
    <location>
        <begin position="17"/>
        <end position="38"/>
    </location>
</feature>
<reference evidence="2" key="2">
    <citation type="journal article" date="2000" name="Genome Res.">
        <title>Normalization and subtraction of cap-trapper-selected cDNAs to prepare full-length cDNA libraries for rapid discovery of new genes.</title>
        <authorList>
            <person name="Carninci P."/>
            <person name="Shibata Y."/>
            <person name="Hayatsu N."/>
            <person name="Sugahara Y."/>
            <person name="Shibata K."/>
            <person name="Itoh M."/>
            <person name="Konno H."/>
            <person name="Okazaki Y."/>
            <person name="Muramatsu M."/>
            <person name="Hayashizaki Y."/>
        </authorList>
    </citation>
    <scope>NUCLEOTIDE SEQUENCE</scope>
    <source>
        <strain evidence="2">NOD</strain>
        <tissue evidence="2">Activated spleen</tissue>
    </source>
</reference>
<dbReference type="MGI" id="MGI:3779377">
    <property type="gene designation" value="Gm11123"/>
</dbReference>
<reference evidence="2" key="7">
    <citation type="journal article" date="2005" name="Science">
        <title>The Transcriptional Landscape of the Mammalian Genome.</title>
        <authorList>
            <consortium name="The FANTOM Consortium"/>
            <consortium name="Riken Genome Exploration Research Group and Genome Science Group (Genome Network Project Core Group)"/>
        </authorList>
    </citation>
    <scope>NUCLEOTIDE SEQUENCE</scope>
    <source>
        <strain evidence="2">NOD</strain>
        <tissue evidence="2">Activated spleen</tissue>
    </source>
</reference>
<evidence type="ECO:0000313" key="3">
    <source>
        <dbReference type="MGI" id="MGI:3779377"/>
    </source>
</evidence>
<dbReference type="EMBL" id="AK157679">
    <property type="protein sequence ID" value="BAE34150.1"/>
    <property type="molecule type" value="mRNA"/>
</dbReference>
<reference evidence="2" key="4">
    <citation type="journal article" date="2001" name="Nature">
        <title>Functional annotation of a full-length mouse cDNA collection.</title>
        <authorList>
            <consortium name="The RIKEN Genome Exploration Research Group Phase II Team and the FANTOM Consortium"/>
        </authorList>
    </citation>
    <scope>NUCLEOTIDE SEQUENCE</scope>
    <source>
        <strain evidence="2">NOD</strain>
        <tissue evidence="2">Activated spleen</tissue>
    </source>
</reference>
<evidence type="ECO:0000313" key="2">
    <source>
        <dbReference type="EMBL" id="BAE34150.1"/>
    </source>
</evidence>
<evidence type="ECO:0000256" key="1">
    <source>
        <dbReference type="SAM" id="Phobius"/>
    </source>
</evidence>
<accession>Q3TZQ7</accession>
<reference evidence="2" key="5">
    <citation type="journal article" date="2002" name="Nature">
        <title>Analysis of the mouse transcriptome based on functional annotation of 60,770 full-length cDNAs.</title>
        <authorList>
            <consortium name="The FANTOM Consortium and the RIKEN Genome Exploration Research Group Phase I and II Team"/>
        </authorList>
    </citation>
    <scope>NUCLEOTIDE SEQUENCE</scope>
    <source>
        <strain evidence="2">NOD</strain>
        <tissue evidence="2">Activated spleen</tissue>
    </source>
</reference>
<reference evidence="2" key="8">
    <citation type="journal article" date="2005" name="Science">
        <title>Antisense Transcription in the Mammalian Transcriptome.</title>
        <authorList>
            <consortium name="RIKEN Genome Exploration Research Group and Genome Science Group (Genome Network Project Core Group) and the FANTOM Consortium"/>
        </authorList>
    </citation>
    <scope>NUCLEOTIDE SEQUENCE</scope>
    <source>
        <strain evidence="2">NOD</strain>
        <tissue evidence="2">Activated spleen</tissue>
    </source>
</reference>
<sequence>MSLVAFGFPSLCFNSPFWFLLSLLPLIPFWISDFILAVKKCGKPVAEFFSLFNMPICSLAYPLCKA</sequence>
<keyword evidence="1" id="KW-0472">Membrane</keyword>
<dbReference type="AGR" id="MGI:3779377"/>
<reference evidence="2" key="3">
    <citation type="journal article" date="2000" name="Genome Res.">
        <title>RIKEN integrated sequence analysis (RISA) system--384-format sequencing pipeline with 384 multicapillary sequencer.</title>
        <authorList>
            <person name="Shibata K."/>
            <person name="Itoh M."/>
            <person name="Aizawa K."/>
            <person name="Nagaoka S."/>
            <person name="Sasaki N."/>
            <person name="Carninci P."/>
            <person name="Konno H."/>
            <person name="Akiyama J."/>
            <person name="Nishi K."/>
            <person name="Kitsunai T."/>
            <person name="Tashiro H."/>
            <person name="Itoh M."/>
            <person name="Sumi N."/>
            <person name="Ishii Y."/>
            <person name="Nakamura S."/>
            <person name="Hazama M."/>
            <person name="Nishine T."/>
            <person name="Harada A."/>
            <person name="Yamamoto R."/>
            <person name="Matsumoto H."/>
            <person name="Sakaguchi S."/>
            <person name="Ikegami T."/>
            <person name="Kashiwagi K."/>
            <person name="Fujiwake S."/>
            <person name="Inoue K."/>
            <person name="Togawa Y."/>
            <person name="Izawa M."/>
            <person name="Ohara E."/>
            <person name="Watahiki M."/>
            <person name="Yoneda Y."/>
            <person name="Ishikawa T."/>
            <person name="Ozawa K."/>
            <person name="Tanaka T."/>
            <person name="Matsuura S."/>
            <person name="Kawai J."/>
            <person name="Okazaki Y."/>
            <person name="Muramatsu M."/>
            <person name="Inoue Y."/>
            <person name="Kira A."/>
            <person name="Hayashizaki Y."/>
        </authorList>
    </citation>
    <scope>NUCLEOTIDE SEQUENCE</scope>
    <source>
        <strain evidence="2">NOD</strain>
        <tissue evidence="2">Activated spleen</tissue>
    </source>
</reference>
<protein>
    <submittedName>
        <fullName evidence="2">Uncharacterized protein</fullName>
    </submittedName>
</protein>
<keyword evidence="1" id="KW-1133">Transmembrane helix</keyword>
<organism evidence="2">
    <name type="scientific">Mus musculus</name>
    <name type="common">Mouse</name>
    <dbReference type="NCBI Taxonomy" id="10090"/>
    <lineage>
        <taxon>Eukaryota</taxon>
        <taxon>Metazoa</taxon>
        <taxon>Chordata</taxon>
        <taxon>Craniata</taxon>
        <taxon>Vertebrata</taxon>
        <taxon>Euteleostomi</taxon>
        <taxon>Mammalia</taxon>
        <taxon>Eutheria</taxon>
        <taxon>Euarchontoglires</taxon>
        <taxon>Glires</taxon>
        <taxon>Rodentia</taxon>
        <taxon>Myomorpha</taxon>
        <taxon>Muroidea</taxon>
        <taxon>Muridae</taxon>
        <taxon>Murinae</taxon>
        <taxon>Mus</taxon>
        <taxon>Mus</taxon>
    </lineage>
</organism>
<name>Q3TZQ7_MOUSE</name>
<dbReference type="AlphaFoldDB" id="Q3TZQ7"/>